<evidence type="ECO:0000313" key="10">
    <source>
        <dbReference type="Proteomes" id="UP001595710"/>
    </source>
</evidence>
<protein>
    <submittedName>
        <fullName evidence="9">Phosphonate ABC transporter, permease protein PhnE</fullName>
    </submittedName>
</protein>
<feature type="transmembrane region" description="Helical" evidence="7">
    <location>
        <begin position="215"/>
        <end position="236"/>
    </location>
</feature>
<evidence type="ECO:0000259" key="8">
    <source>
        <dbReference type="PROSITE" id="PS50928"/>
    </source>
</evidence>
<gene>
    <name evidence="9" type="primary">phnE</name>
    <name evidence="9" type="ORF">ACFOND_11400</name>
</gene>
<dbReference type="NCBIfam" id="TIGR01097">
    <property type="entry name" value="PhnE"/>
    <property type="match status" value="1"/>
</dbReference>
<keyword evidence="5 7" id="KW-1133">Transmembrane helix</keyword>
<organism evidence="9 10">
    <name type="scientific">Reinekea marina</name>
    <dbReference type="NCBI Taxonomy" id="1310421"/>
    <lineage>
        <taxon>Bacteria</taxon>
        <taxon>Pseudomonadati</taxon>
        <taxon>Pseudomonadota</taxon>
        <taxon>Gammaproteobacteria</taxon>
        <taxon>Oceanospirillales</taxon>
        <taxon>Saccharospirillaceae</taxon>
        <taxon>Reinekea</taxon>
    </lineage>
</organism>
<keyword evidence="2 7" id="KW-0813">Transport</keyword>
<name>A0ABV7WSH4_9GAMM</name>
<feature type="transmembrane region" description="Helical" evidence="7">
    <location>
        <begin position="130"/>
        <end position="157"/>
    </location>
</feature>
<dbReference type="CDD" id="cd06261">
    <property type="entry name" value="TM_PBP2"/>
    <property type="match status" value="1"/>
</dbReference>
<comment type="subcellular location">
    <subcellularLocation>
        <location evidence="1 7">Cell membrane</location>
        <topology evidence="1 7">Multi-pass membrane protein</topology>
    </subcellularLocation>
</comment>
<evidence type="ECO:0000256" key="5">
    <source>
        <dbReference type="ARBA" id="ARBA00022989"/>
    </source>
</evidence>
<evidence type="ECO:0000256" key="2">
    <source>
        <dbReference type="ARBA" id="ARBA00022448"/>
    </source>
</evidence>
<evidence type="ECO:0000256" key="6">
    <source>
        <dbReference type="ARBA" id="ARBA00023136"/>
    </source>
</evidence>
<comment type="caution">
    <text evidence="9">The sequence shown here is derived from an EMBL/GenBank/DDBJ whole genome shotgun (WGS) entry which is preliminary data.</text>
</comment>
<dbReference type="InterPro" id="IPR000515">
    <property type="entry name" value="MetI-like"/>
</dbReference>
<reference evidence="10" key="1">
    <citation type="journal article" date="2019" name="Int. J. Syst. Evol. Microbiol.">
        <title>The Global Catalogue of Microorganisms (GCM) 10K type strain sequencing project: providing services to taxonomists for standard genome sequencing and annotation.</title>
        <authorList>
            <consortium name="The Broad Institute Genomics Platform"/>
            <consortium name="The Broad Institute Genome Sequencing Center for Infectious Disease"/>
            <person name="Wu L."/>
            <person name="Ma J."/>
        </authorList>
    </citation>
    <scope>NUCLEOTIDE SEQUENCE [LARGE SCALE GENOMIC DNA]</scope>
    <source>
        <strain evidence="10">CECT 8288</strain>
    </source>
</reference>
<feature type="domain" description="ABC transmembrane type-1" evidence="8">
    <location>
        <begin position="79"/>
        <end position="261"/>
    </location>
</feature>
<dbReference type="PROSITE" id="PS50928">
    <property type="entry name" value="ABC_TM1"/>
    <property type="match status" value="1"/>
</dbReference>
<keyword evidence="6 7" id="KW-0472">Membrane</keyword>
<keyword evidence="3" id="KW-1003">Cell membrane</keyword>
<dbReference type="InterPro" id="IPR035906">
    <property type="entry name" value="MetI-like_sf"/>
</dbReference>
<dbReference type="InterPro" id="IPR005769">
    <property type="entry name" value="PhnE/PtxC"/>
</dbReference>
<evidence type="ECO:0000256" key="7">
    <source>
        <dbReference type="RuleBase" id="RU363032"/>
    </source>
</evidence>
<feature type="transmembrane region" description="Helical" evidence="7">
    <location>
        <begin position="85"/>
        <end position="109"/>
    </location>
</feature>
<dbReference type="Gene3D" id="1.10.3720.10">
    <property type="entry name" value="MetI-like"/>
    <property type="match status" value="1"/>
</dbReference>
<dbReference type="SUPFAM" id="SSF161098">
    <property type="entry name" value="MetI-like"/>
    <property type="match status" value="1"/>
</dbReference>
<evidence type="ECO:0000313" key="9">
    <source>
        <dbReference type="EMBL" id="MFC3702248.1"/>
    </source>
</evidence>
<sequence length="269" mass="29416">MTEPVSYAPGRAWKKPHFIPNPILRYGLLLGVFIYLFWAFATLPFDWARIAEGIPRAGQIFGGAFPPSFQRSSLLITGFVESFQIAFLATLLGLFLSVPIAVMAAKNIAPKPVYYLGRAIIILSRSFHPVIVAILFVAAVGFGPFAGVLTLTLYSIGFVAKLLAEEIEEIDWGQVEAMRSVGAGYFKTLWFGVFPQILPRQIGLSMYQLDSNLRASAVVGIVGAGGIGGTLMNAFGRYDYDFAFAILLLIIGLILISEGVSGWVRKKIW</sequence>
<evidence type="ECO:0000256" key="4">
    <source>
        <dbReference type="ARBA" id="ARBA00022692"/>
    </source>
</evidence>
<dbReference type="Pfam" id="PF00528">
    <property type="entry name" value="BPD_transp_1"/>
    <property type="match status" value="1"/>
</dbReference>
<feature type="transmembrane region" description="Helical" evidence="7">
    <location>
        <begin position="242"/>
        <end position="264"/>
    </location>
</feature>
<keyword evidence="4 7" id="KW-0812">Transmembrane</keyword>
<dbReference type="PANTHER" id="PTHR30043">
    <property type="entry name" value="PHOSPHONATES TRANSPORT SYSTEM PERMEASE PROTEIN"/>
    <property type="match status" value="1"/>
</dbReference>
<dbReference type="RefSeq" id="WP_290281436.1">
    <property type="nucleotide sequence ID" value="NZ_JAUFQI010000001.1"/>
</dbReference>
<dbReference type="PANTHER" id="PTHR30043:SF1">
    <property type="entry name" value="ABC TRANSPORT SYSTEM PERMEASE PROTEIN P69"/>
    <property type="match status" value="1"/>
</dbReference>
<evidence type="ECO:0000256" key="3">
    <source>
        <dbReference type="ARBA" id="ARBA00022475"/>
    </source>
</evidence>
<accession>A0ABV7WSH4</accession>
<dbReference type="EMBL" id="JBHRYN010000012">
    <property type="protein sequence ID" value="MFC3702248.1"/>
    <property type="molecule type" value="Genomic_DNA"/>
</dbReference>
<dbReference type="Proteomes" id="UP001595710">
    <property type="component" value="Unassembled WGS sequence"/>
</dbReference>
<keyword evidence="10" id="KW-1185">Reference proteome</keyword>
<comment type="similarity">
    <text evidence="7">Belongs to the binding-protein-dependent transport system permease family.</text>
</comment>
<feature type="transmembrane region" description="Helical" evidence="7">
    <location>
        <begin position="23"/>
        <end position="41"/>
    </location>
</feature>
<proteinExistence type="inferred from homology"/>
<evidence type="ECO:0000256" key="1">
    <source>
        <dbReference type="ARBA" id="ARBA00004651"/>
    </source>
</evidence>